<dbReference type="Gene3D" id="4.10.240.10">
    <property type="entry name" value="Zn(2)-C6 fungal-type DNA-binding domain"/>
    <property type="match status" value="1"/>
</dbReference>
<dbReference type="SUPFAM" id="SSF57701">
    <property type="entry name" value="Zn2/Cys6 DNA-binding domain"/>
    <property type="match status" value="1"/>
</dbReference>
<comment type="caution">
    <text evidence="4">The sequence shown here is derived from an EMBL/GenBank/DDBJ whole genome shotgun (WGS) entry which is preliminary data.</text>
</comment>
<dbReference type="EMBL" id="JARVKM010000066">
    <property type="protein sequence ID" value="KAK9772060.1"/>
    <property type="molecule type" value="Genomic_DNA"/>
</dbReference>
<evidence type="ECO:0000313" key="4">
    <source>
        <dbReference type="EMBL" id="KAK9772060.1"/>
    </source>
</evidence>
<dbReference type="PANTHER" id="PTHR31668:SF30">
    <property type="entry name" value="ZN(II)2CYS6 TRANSCRIPTION FACTOR (EUROFUNG)"/>
    <property type="match status" value="1"/>
</dbReference>
<dbReference type="InterPro" id="IPR001138">
    <property type="entry name" value="Zn2Cys6_DnaBD"/>
</dbReference>
<dbReference type="InterPro" id="IPR036864">
    <property type="entry name" value="Zn2-C6_fun-type_DNA-bd_sf"/>
</dbReference>
<feature type="domain" description="Zn(2)-C6 fungal-type" evidence="3">
    <location>
        <begin position="9"/>
        <end position="41"/>
    </location>
</feature>
<feature type="compositionally biased region" description="Basic and acidic residues" evidence="2">
    <location>
        <begin position="394"/>
        <end position="407"/>
    </location>
</feature>
<evidence type="ECO:0000313" key="5">
    <source>
        <dbReference type="Proteomes" id="UP001465668"/>
    </source>
</evidence>
<accession>A0ABR2XEF0</accession>
<dbReference type="CDD" id="cd00067">
    <property type="entry name" value="GAL4"/>
    <property type="match status" value="1"/>
</dbReference>
<evidence type="ECO:0000256" key="2">
    <source>
        <dbReference type="SAM" id="MobiDB-lite"/>
    </source>
</evidence>
<evidence type="ECO:0000259" key="3">
    <source>
        <dbReference type="PROSITE" id="PS50048"/>
    </source>
</evidence>
<gene>
    <name evidence="4" type="ORF">SCAR479_11223</name>
</gene>
<dbReference type="PROSITE" id="PS50048">
    <property type="entry name" value="ZN2_CY6_FUNGAL_2"/>
    <property type="match status" value="1"/>
</dbReference>
<dbReference type="PROSITE" id="PS00463">
    <property type="entry name" value="ZN2_CY6_FUNGAL_1"/>
    <property type="match status" value="1"/>
</dbReference>
<sequence>MRLGHYRRSCDRCHDQKLRCRRDDTYQSCQRCQRAKAKCTFSGVVQSQANNSDFSTFPPKSNVPNGASQDMAEAAALTTGANTGPSRLTPPDHRLCRAPKSQQAPLPDLATGRHASPLDFAFSETTLHDGDMNWDAMVNGVFPAGASSASTSVSSAADAQLNTMNMAAFSALYSDISPHKEFQDGGLMVSGIPQALDMATHSPQGSDQATVHLPIARQNHSLISRGVQQLSELGLELYDFAASMPSLSTWDHPGEYNSLKGKEFALDRVLEISQQFIETLDRLFPKLSKGNNDAAVQPFFDQPCQLVVLSSYLRIIEIYHVILEHIAACARLKRTMSVSNPVSEDRFIHLPSFAVGSFTMDSSSTTQVLVLVHIIEVMMTQSRHLIQCMVNSGKERDAPSMDQDQQRTRKPTAGEIALEGLRSTEEATLRMVETVRKLLFELGLSQS</sequence>
<organism evidence="4 5">
    <name type="scientific">Seiridium cardinale</name>
    <dbReference type="NCBI Taxonomy" id="138064"/>
    <lineage>
        <taxon>Eukaryota</taxon>
        <taxon>Fungi</taxon>
        <taxon>Dikarya</taxon>
        <taxon>Ascomycota</taxon>
        <taxon>Pezizomycotina</taxon>
        <taxon>Sordariomycetes</taxon>
        <taxon>Xylariomycetidae</taxon>
        <taxon>Amphisphaeriales</taxon>
        <taxon>Sporocadaceae</taxon>
        <taxon>Seiridium</taxon>
    </lineage>
</organism>
<proteinExistence type="predicted"/>
<feature type="region of interest" description="Disordered" evidence="2">
    <location>
        <begin position="394"/>
        <end position="414"/>
    </location>
</feature>
<protein>
    <recommendedName>
        <fullName evidence="3">Zn(2)-C6 fungal-type domain-containing protein</fullName>
    </recommendedName>
</protein>
<reference evidence="4 5" key="1">
    <citation type="submission" date="2024-02" db="EMBL/GenBank/DDBJ databases">
        <title>First draft genome assembly of two strains of Seiridium cardinale.</title>
        <authorList>
            <person name="Emiliani G."/>
            <person name="Scali E."/>
        </authorList>
    </citation>
    <scope>NUCLEOTIDE SEQUENCE [LARGE SCALE GENOMIC DNA]</scope>
    <source>
        <strain evidence="4 5">BM-138-000479</strain>
    </source>
</reference>
<name>A0ABR2XEF0_9PEZI</name>
<dbReference type="PANTHER" id="PTHR31668">
    <property type="entry name" value="GLUCOSE TRANSPORT TRANSCRIPTION REGULATOR RGT1-RELATED-RELATED"/>
    <property type="match status" value="1"/>
</dbReference>
<keyword evidence="1" id="KW-0539">Nucleus</keyword>
<evidence type="ECO:0000256" key="1">
    <source>
        <dbReference type="ARBA" id="ARBA00023242"/>
    </source>
</evidence>
<dbReference type="InterPro" id="IPR050797">
    <property type="entry name" value="Carb_Metab_Trans_Reg"/>
</dbReference>
<dbReference type="Proteomes" id="UP001465668">
    <property type="component" value="Unassembled WGS sequence"/>
</dbReference>
<keyword evidence="5" id="KW-1185">Reference proteome</keyword>